<protein>
    <recommendedName>
        <fullName evidence="4">DUF3784 domain-containing protein</fullName>
    </recommendedName>
</protein>
<dbReference type="KEGG" id="wei:EQG49_03785"/>
<name>A0A4P6YSL1_9LACO</name>
<gene>
    <name evidence="2" type="ORF">EQG49_03785</name>
</gene>
<keyword evidence="1" id="KW-0812">Transmembrane</keyword>
<dbReference type="EMBL" id="CP037940">
    <property type="protein sequence ID" value="QBO35640.1"/>
    <property type="molecule type" value="Genomic_DNA"/>
</dbReference>
<proteinExistence type="predicted"/>
<feature type="transmembrane region" description="Helical" evidence="1">
    <location>
        <begin position="69"/>
        <end position="87"/>
    </location>
</feature>
<accession>A0A4P6YSL1</accession>
<keyword evidence="3" id="KW-1185">Reference proteome</keyword>
<organism evidence="2 3">
    <name type="scientific">Periweissella cryptocerci</name>
    <dbReference type="NCBI Taxonomy" id="2506420"/>
    <lineage>
        <taxon>Bacteria</taxon>
        <taxon>Bacillati</taxon>
        <taxon>Bacillota</taxon>
        <taxon>Bacilli</taxon>
        <taxon>Lactobacillales</taxon>
        <taxon>Lactobacillaceae</taxon>
        <taxon>Periweissella</taxon>
    </lineage>
</organism>
<reference evidence="3" key="1">
    <citation type="submission" date="2019-03" db="EMBL/GenBank/DDBJ databases">
        <title>Weissella sp. 26KH-42 Genome sequencing.</title>
        <authorList>
            <person name="Heo J."/>
            <person name="Kim S.-J."/>
            <person name="Kim J.-S."/>
            <person name="Hong S.-B."/>
            <person name="Kwon S.-W."/>
        </authorList>
    </citation>
    <scope>NUCLEOTIDE SEQUENCE [LARGE SCALE GENOMIC DNA]</scope>
    <source>
        <strain evidence="3">26KH-42</strain>
    </source>
</reference>
<evidence type="ECO:0000313" key="2">
    <source>
        <dbReference type="EMBL" id="QBO35640.1"/>
    </source>
</evidence>
<dbReference type="AlphaFoldDB" id="A0A4P6YSL1"/>
<dbReference type="RefSeq" id="WP_133362719.1">
    <property type="nucleotide sequence ID" value="NZ_CP037940.1"/>
</dbReference>
<dbReference type="Proteomes" id="UP000292886">
    <property type="component" value="Chromosome"/>
</dbReference>
<evidence type="ECO:0000256" key="1">
    <source>
        <dbReference type="SAM" id="Phobius"/>
    </source>
</evidence>
<keyword evidence="1" id="KW-1133">Transmembrane helix</keyword>
<feature type="transmembrane region" description="Helical" evidence="1">
    <location>
        <begin position="6"/>
        <end position="24"/>
    </location>
</feature>
<sequence>MIMILMVVFALIELFIGGFLMSRAKTSLFSFKVADNPQLARLIRSYSPSFLIFGIGSLVVAFLNDAIFAAIFLIAGMILTMGISFRFSKILKYLK</sequence>
<evidence type="ECO:0008006" key="4">
    <source>
        <dbReference type="Google" id="ProtNLM"/>
    </source>
</evidence>
<feature type="transmembrane region" description="Helical" evidence="1">
    <location>
        <begin position="45"/>
        <end position="63"/>
    </location>
</feature>
<evidence type="ECO:0000313" key="3">
    <source>
        <dbReference type="Proteomes" id="UP000292886"/>
    </source>
</evidence>
<keyword evidence="1" id="KW-0472">Membrane</keyword>